<organism evidence="4 5">
    <name type="scientific">Streptosporangium album</name>
    <dbReference type="NCBI Taxonomy" id="47479"/>
    <lineage>
        <taxon>Bacteria</taxon>
        <taxon>Bacillati</taxon>
        <taxon>Actinomycetota</taxon>
        <taxon>Actinomycetes</taxon>
        <taxon>Streptosporangiales</taxon>
        <taxon>Streptosporangiaceae</taxon>
        <taxon>Streptosporangium</taxon>
    </lineage>
</organism>
<reference evidence="4 5" key="1">
    <citation type="submission" date="2020-08" db="EMBL/GenBank/DDBJ databases">
        <title>Sequencing the genomes of 1000 actinobacteria strains.</title>
        <authorList>
            <person name="Klenk H.-P."/>
        </authorList>
    </citation>
    <scope>NUCLEOTIDE SEQUENCE [LARGE SCALE GENOMIC DNA]</scope>
    <source>
        <strain evidence="4 5">DSM 43023</strain>
    </source>
</reference>
<name>A0A7W7S4H8_9ACTN</name>
<gene>
    <name evidence="2" type="ORF">FHR32_007664</name>
    <name evidence="3" type="ORF">FHR32_007755</name>
    <name evidence="4" type="ORF">FHR32_007757</name>
</gene>
<accession>A0A7W7S4H8</accession>
<dbReference type="InterPro" id="IPR036397">
    <property type="entry name" value="RNaseH_sf"/>
</dbReference>
<dbReference type="InterPro" id="IPR047655">
    <property type="entry name" value="Transpos_IS630-like"/>
</dbReference>
<sequence length="196" mass="22172">MELYTAPPEGSTVICADELGPVIPRTFPPSPAWSPDGHRIKAELDYSRGPEKTWVYGGLRVADGAAVTMTAASRNSDHYQRFLQQVEEANPHGQIVVITDNLSSHNSVSTRTWLIDHPRIRQVFIPVGACWLNLQEGWWRLFRKTALAGTSFADPDEIDHATRVATAQLNARARPWIWGRLQPTPRSYRRHFVYTL</sequence>
<dbReference type="EMBL" id="JACHJU010000005">
    <property type="protein sequence ID" value="MBB4943355.1"/>
    <property type="molecule type" value="Genomic_DNA"/>
</dbReference>
<evidence type="ECO:0000259" key="1">
    <source>
        <dbReference type="Pfam" id="PF13358"/>
    </source>
</evidence>
<dbReference type="Gene3D" id="3.30.420.10">
    <property type="entry name" value="Ribonuclease H-like superfamily/Ribonuclease H"/>
    <property type="match status" value="1"/>
</dbReference>
<dbReference type="EMBL" id="JACHJU010000005">
    <property type="protein sequence ID" value="MBB4943357.1"/>
    <property type="molecule type" value="Genomic_DNA"/>
</dbReference>
<protein>
    <submittedName>
        <fullName evidence="4">Transposase</fullName>
    </submittedName>
</protein>
<dbReference type="Proteomes" id="UP000534286">
    <property type="component" value="Unassembled WGS sequence"/>
</dbReference>
<evidence type="ECO:0000313" key="2">
    <source>
        <dbReference type="EMBL" id="MBB4943264.1"/>
    </source>
</evidence>
<comment type="caution">
    <text evidence="4">The sequence shown here is derived from an EMBL/GenBank/DDBJ whole genome shotgun (WGS) entry which is preliminary data.</text>
</comment>
<evidence type="ECO:0000313" key="5">
    <source>
        <dbReference type="Proteomes" id="UP000534286"/>
    </source>
</evidence>
<feature type="domain" description="Tc1-like transposase DDE" evidence="1">
    <location>
        <begin position="13"/>
        <end position="158"/>
    </location>
</feature>
<dbReference type="EMBL" id="JACHJU010000005">
    <property type="protein sequence ID" value="MBB4943264.1"/>
    <property type="molecule type" value="Genomic_DNA"/>
</dbReference>
<dbReference type="NCBIfam" id="NF033545">
    <property type="entry name" value="transpos_IS630"/>
    <property type="match status" value="1"/>
</dbReference>
<dbReference type="AlphaFoldDB" id="A0A7W7S4H8"/>
<keyword evidence="5" id="KW-1185">Reference proteome</keyword>
<proteinExistence type="predicted"/>
<dbReference type="Pfam" id="PF13358">
    <property type="entry name" value="DDE_3"/>
    <property type="match status" value="1"/>
</dbReference>
<evidence type="ECO:0000313" key="3">
    <source>
        <dbReference type="EMBL" id="MBB4943355.1"/>
    </source>
</evidence>
<dbReference type="GO" id="GO:0003676">
    <property type="term" value="F:nucleic acid binding"/>
    <property type="evidence" value="ECO:0007669"/>
    <property type="project" value="InterPro"/>
</dbReference>
<evidence type="ECO:0000313" key="4">
    <source>
        <dbReference type="EMBL" id="MBB4943357.1"/>
    </source>
</evidence>
<dbReference type="RefSeq" id="WP_312882875.1">
    <property type="nucleotide sequence ID" value="NZ_JACHJU010000005.1"/>
</dbReference>
<dbReference type="InterPro" id="IPR038717">
    <property type="entry name" value="Tc1-like_DDE_dom"/>
</dbReference>